<dbReference type="GO" id="GO:0000428">
    <property type="term" value="C:DNA-directed RNA polymerase complex"/>
    <property type="evidence" value="ECO:0007669"/>
    <property type="project" value="UniProtKB-KW"/>
</dbReference>
<evidence type="ECO:0000256" key="5">
    <source>
        <dbReference type="ARBA" id="ARBA00022695"/>
    </source>
</evidence>
<dbReference type="Gene3D" id="1.10.287.280">
    <property type="match status" value="1"/>
</dbReference>
<evidence type="ECO:0000256" key="6">
    <source>
        <dbReference type="ARBA" id="ARBA00023163"/>
    </source>
</evidence>
<comment type="similarity">
    <text evidence="1">Belongs to the phage and mitochondrial RNA polymerase family.</text>
</comment>
<dbReference type="Gene3D" id="1.10.150.20">
    <property type="entry name" value="5' to 3' exonuclease, C-terminal subdomain"/>
    <property type="match status" value="1"/>
</dbReference>
<evidence type="ECO:0000256" key="4">
    <source>
        <dbReference type="ARBA" id="ARBA00022679"/>
    </source>
</evidence>
<evidence type="ECO:0000256" key="2">
    <source>
        <dbReference type="ARBA" id="ARBA00012418"/>
    </source>
</evidence>
<dbReference type="EC" id="2.7.7.6" evidence="2"/>
<dbReference type="InterPro" id="IPR024075">
    <property type="entry name" value="DNA-dir_RNA_pol_helix_hairp_sf"/>
</dbReference>
<protein>
    <recommendedName>
        <fullName evidence="2">DNA-directed RNA polymerase</fullName>
        <ecNumber evidence="2">2.7.7.6</ecNumber>
    </recommendedName>
</protein>
<keyword evidence="4" id="KW-0808">Transferase</keyword>
<dbReference type="Gene3D" id="1.10.1320.10">
    <property type="entry name" value="DNA-directed RNA polymerase, N-terminal domain"/>
    <property type="match status" value="1"/>
</dbReference>
<dbReference type="EMBL" id="LR797040">
    <property type="protein sequence ID" value="CAB4183182.1"/>
    <property type="molecule type" value="Genomic_DNA"/>
</dbReference>
<evidence type="ECO:0000313" key="10">
    <source>
        <dbReference type="EMBL" id="CAB4169934.1"/>
    </source>
</evidence>
<reference evidence="11" key="1">
    <citation type="submission" date="2020-05" db="EMBL/GenBank/DDBJ databases">
        <authorList>
            <person name="Chiriac C."/>
            <person name="Salcher M."/>
            <person name="Ghai R."/>
            <person name="Kavagutti S V."/>
        </authorList>
    </citation>
    <scope>NUCLEOTIDE SEQUENCE</scope>
</reference>
<dbReference type="InterPro" id="IPR046950">
    <property type="entry name" value="DNA-dir_Rpol_C_phage-type"/>
</dbReference>
<dbReference type="SMART" id="SM01311">
    <property type="entry name" value="RPOL_N"/>
    <property type="match status" value="1"/>
</dbReference>
<keyword evidence="6" id="KW-0804">Transcription</keyword>
<dbReference type="GO" id="GO:0003899">
    <property type="term" value="F:DNA-directed RNA polymerase activity"/>
    <property type="evidence" value="ECO:0007669"/>
    <property type="project" value="UniProtKB-EC"/>
</dbReference>
<accession>A0A6J5QHN1</accession>
<evidence type="ECO:0000259" key="9">
    <source>
        <dbReference type="SMART" id="SM01311"/>
    </source>
</evidence>
<dbReference type="PANTHER" id="PTHR10102">
    <property type="entry name" value="DNA-DIRECTED RNA POLYMERASE, MITOCHONDRIAL"/>
    <property type="match status" value="1"/>
</dbReference>
<name>A0A6J5QHN1_9CAUD</name>
<evidence type="ECO:0000256" key="7">
    <source>
        <dbReference type="ARBA" id="ARBA00023314"/>
    </source>
</evidence>
<evidence type="ECO:0000256" key="1">
    <source>
        <dbReference type="ARBA" id="ARBA00009493"/>
    </source>
</evidence>
<keyword evidence="5" id="KW-0548">Nucleotidyltransferase</keyword>
<dbReference type="Gene3D" id="1.10.287.260">
    <property type="match status" value="1"/>
</dbReference>
<dbReference type="InterPro" id="IPR043502">
    <property type="entry name" value="DNA/RNA_pol_sf"/>
</dbReference>
<dbReference type="InterPro" id="IPR002092">
    <property type="entry name" value="DNA-dir_Rpol_phage-type"/>
</dbReference>
<evidence type="ECO:0000256" key="8">
    <source>
        <dbReference type="ARBA" id="ARBA00048552"/>
    </source>
</evidence>
<dbReference type="Pfam" id="PF00940">
    <property type="entry name" value="RNA_pol"/>
    <property type="match status" value="1"/>
</dbReference>
<evidence type="ECO:0000256" key="3">
    <source>
        <dbReference type="ARBA" id="ARBA00022478"/>
    </source>
</evidence>
<dbReference type="PANTHER" id="PTHR10102:SF0">
    <property type="entry name" value="DNA-DIRECTED RNA POLYMERASE, MITOCHONDRIAL"/>
    <property type="match status" value="1"/>
</dbReference>
<comment type="catalytic activity">
    <reaction evidence="8">
        <text>RNA(n) + a ribonucleoside 5'-triphosphate = RNA(n+1) + diphosphate</text>
        <dbReference type="Rhea" id="RHEA:21248"/>
        <dbReference type="Rhea" id="RHEA-COMP:14527"/>
        <dbReference type="Rhea" id="RHEA-COMP:17342"/>
        <dbReference type="ChEBI" id="CHEBI:33019"/>
        <dbReference type="ChEBI" id="CHEBI:61557"/>
        <dbReference type="ChEBI" id="CHEBI:140395"/>
        <dbReference type="EC" id="2.7.7.6"/>
    </reaction>
</comment>
<proteinExistence type="inferred from homology"/>
<dbReference type="GO" id="GO:0019083">
    <property type="term" value="P:viral transcription"/>
    <property type="evidence" value="ECO:0007669"/>
    <property type="project" value="UniProtKB-KW"/>
</dbReference>
<dbReference type="SUPFAM" id="SSF56672">
    <property type="entry name" value="DNA/RNA polymerases"/>
    <property type="match status" value="1"/>
</dbReference>
<keyword evidence="3 11" id="KW-0240">DNA-directed RNA polymerase</keyword>
<keyword evidence="7" id="KW-1195">Viral transcription</keyword>
<dbReference type="InterPro" id="IPR029262">
    <property type="entry name" value="RPOL_N"/>
</dbReference>
<gene>
    <name evidence="11" type="ORF">UFOVP1087_44</name>
    <name evidence="10" type="ORF">UFOVP910_14</name>
</gene>
<organism evidence="11">
    <name type="scientific">uncultured Caudovirales phage</name>
    <dbReference type="NCBI Taxonomy" id="2100421"/>
    <lineage>
        <taxon>Viruses</taxon>
        <taxon>Duplodnaviria</taxon>
        <taxon>Heunggongvirae</taxon>
        <taxon>Uroviricota</taxon>
        <taxon>Caudoviricetes</taxon>
        <taxon>Peduoviridae</taxon>
        <taxon>Maltschvirus</taxon>
        <taxon>Maltschvirus maltsch</taxon>
    </lineage>
</organism>
<dbReference type="Pfam" id="PF14700">
    <property type="entry name" value="RPOL_N"/>
    <property type="match status" value="1"/>
</dbReference>
<feature type="domain" description="DNA-directed RNA polymerase N-terminal" evidence="9">
    <location>
        <begin position="4"/>
        <end position="288"/>
    </location>
</feature>
<sequence>MSDQLEYALETQALVDGKARYLKKLEISTKGKALLDRNDLRLLIRQALPLVSVQIRSKLGEERKGRHSQASQVLQHLDPDLIALAGLSATFRVVSQSKPMASVCRNIGAVIDDELFAAALHKGDAKMAKRLVTKAKKSHNNIGYRRKAVKATAAKEGFNTAILPEDEKVKVGAYVLDCILKAVPEIFEDFTIKSADKEQNFIRLTEAASQALLETREVQSWMHPAYKPMVLPPKPWVGFHNGCYHNPKLARTVTLVRTTNNAQIALIQKAIKADTLKYGLEALNAIQSTALSINAPIYHLVSWAYDNGLSLSSFPDRNHIPKPPRPENYEELPEEEQKGWRIQAAQVAEKNRSIDGDRMVMLQDLLVAESLLNAKEFYIPHNMDFRGRVYPVPHFNVQRADHIKAQIHFSEGKVLTQSGVYWLAVHLANCGDFNKISKQPFDARVQWVADNEEMIFQIARDPKSSVHLWKEADKPFSFVAACNEWCGYRMEPESFESHIAVALDGSNSGLQHYSCMMRSASEGALVNLQPTDKPADLYQTVADRVKAMAEADALDGLEVAKNVLDNGVTRKLCKRATMTFAYSSQEYGFREQLMDDVMRPLALKVLMKSIPSHPYAMLRTGKDGLTRMDGGFTAASYIAKLIWRAVNEIVTDACHGMAFFRRCAQLLAHEGKGLVWVTPIGLPVLHLYPEFKMKKVKLFLHDREVRLFTRTGPTGVVNKAKAADAVSPNVVHSLDSAALMLCVLECVDAGVKDFSLIHDSFGAHPNDTEIMYSAVRQSLTNMYEAYCPFEEIRSQTIAAIDAKEKVPGTPAKGVLDLSTIIDAEYAFA</sequence>
<dbReference type="InterPro" id="IPR037159">
    <property type="entry name" value="RNA_POL_N_sf"/>
</dbReference>
<dbReference type="GO" id="GO:0003677">
    <property type="term" value="F:DNA binding"/>
    <property type="evidence" value="ECO:0007669"/>
    <property type="project" value="InterPro"/>
</dbReference>
<dbReference type="EMBL" id="LR796849">
    <property type="protein sequence ID" value="CAB4169934.1"/>
    <property type="molecule type" value="Genomic_DNA"/>
</dbReference>
<evidence type="ECO:0000313" key="11">
    <source>
        <dbReference type="EMBL" id="CAB4183182.1"/>
    </source>
</evidence>
<dbReference type="GO" id="GO:0006351">
    <property type="term" value="P:DNA-templated transcription"/>
    <property type="evidence" value="ECO:0007669"/>
    <property type="project" value="InterPro"/>
</dbReference>